<dbReference type="Pfam" id="PF07727">
    <property type="entry name" value="RVT_2"/>
    <property type="match status" value="2"/>
</dbReference>
<dbReference type="InterPro" id="IPR043502">
    <property type="entry name" value="DNA/RNA_pol_sf"/>
</dbReference>
<dbReference type="OrthoDB" id="1737296at2759"/>
<sequence>MATQSQNGEPGIDTSTTAMNLPNTTKDSSKSGLTHSLTIKLDEKNFLLWSQQVNGVITTHNLHRFVVNPEIPLQFVTVADRLDGKTSDEYQKWLFKDQTLFTWLLSTISDSVLPRVVHCKHAHEGLLMLQEAQFEKFRQELTNPSVSANVAQIESRQNQYNQEAEDQESSTEQYNSNSYRGRGRGKGKARGRGKAPNAPNTGKCHICAKSNHDATNCWYRYEPPSSRANARGYNAGNTSRAPPYNPYPRPSAHLALPQYYHPIPDMDTVSTSSWYPDSGASHHLTFNPNNLAYRMPYQGQDQVTVGNGQGVSIHSLGHSNFCSPYNPNVHLKLNDLLHDTKQTLLEGTVGSDGLYKFQPFEFTPTKNNTLCTQSISSLPLNKLTCPHTSHQNGTVERKHRQIVEMGLTLLSQASMPLKFWDHNLTQAVYLINKLPSSALPSFKSPHHLLFNVCPDYTQLKVFGCLCFPHLRPYNKNKLQLRSSPCIYLGVSLQHKGHKYLDASGKIYVSKDVIFHESNFPYTNLFPTILDTHSTHNNSPTDSPPPYNLNKDKSPTTLTQQTSPLTIQQINSLISQPITSSQTTQTNTTSPLIRPISPSPPSISHQNDHAMITRGKTGNLKPKTFTASIEPTTVKSALADPKWLQAMKIEYKALMDNHTWSLVPVPPHRKAIGCKWIFRVKENPDGSINKYKARLVAKGFLQTPGFDFNETFSPVIKPVTIRLILTLAVTYKWPVQQIDINNAFLNGLLQSKCDPSLLVHHQQGACTYILVYVDDILITGSTPLLIKDLIHKLNVQFALKQLGEVDYFLGIQVHHNTSGGLLLHQSKYIQDLLNKTKMETCKPIGSPMVNNCKLSRYGTHAMQDPSLYRSTVGALQYATLTRPDIAYSVNKVCQFMSHPLESHWKAVKRILRYLKGTISHGLLLHPSPFSPPFSLRAYSDADWATDQDDRRSTSGSCIYFGPNLISWGSKKQQLVARSSTEAEYRSMTNTTAELLWIQSLLQELHVPFHTPTLLCDNLSAVSLAHNPILHSRTKHIELDIHFVREKVLSKHLYVRHVPAVDQLADPLTKPLSPSNYAAIRTKLKLEVSSALMTWQSGWSGFVDSPVPAVMNSWNAKHAWNEAKGGMDNYVTTIAVHWMDVMFII</sequence>
<dbReference type="EMBL" id="DF973763">
    <property type="protein sequence ID" value="GAU39478.1"/>
    <property type="molecule type" value="Genomic_DNA"/>
</dbReference>
<evidence type="ECO:0000256" key="1">
    <source>
        <dbReference type="SAM" id="MobiDB-lite"/>
    </source>
</evidence>
<reference evidence="5" key="1">
    <citation type="journal article" date="2017" name="Front. Plant Sci.">
        <title>Climate Clever Clovers: New Paradigm to Reduce the Environmental Footprint of Ruminants by Breeding Low Methanogenic Forages Utilizing Haplotype Variation.</title>
        <authorList>
            <person name="Kaur P."/>
            <person name="Appels R."/>
            <person name="Bayer P.E."/>
            <person name="Keeble-Gagnere G."/>
            <person name="Wang J."/>
            <person name="Hirakawa H."/>
            <person name="Shirasawa K."/>
            <person name="Vercoe P."/>
            <person name="Stefanova K."/>
            <person name="Durmic Z."/>
            <person name="Nichols P."/>
            <person name="Revell C."/>
            <person name="Isobe S.N."/>
            <person name="Edwards D."/>
            <person name="Erskine W."/>
        </authorList>
    </citation>
    <scope>NUCLEOTIDE SEQUENCE [LARGE SCALE GENOMIC DNA]</scope>
    <source>
        <strain evidence="5">cv. Daliak</strain>
    </source>
</reference>
<feature type="domain" description="Retroviral polymerase SH3-like" evidence="3">
    <location>
        <begin position="464"/>
        <end position="523"/>
    </location>
</feature>
<dbReference type="AlphaFoldDB" id="A0A2Z6N3M2"/>
<feature type="region of interest" description="Disordered" evidence="1">
    <location>
        <begin position="578"/>
        <end position="605"/>
    </location>
</feature>
<keyword evidence="5" id="KW-1185">Reference proteome</keyword>
<dbReference type="InterPro" id="IPR036397">
    <property type="entry name" value="RNaseH_sf"/>
</dbReference>
<dbReference type="InterPro" id="IPR013103">
    <property type="entry name" value="RVT_2"/>
</dbReference>
<dbReference type="Gene3D" id="3.30.420.10">
    <property type="entry name" value="Ribonuclease H-like superfamily/Ribonuclease H"/>
    <property type="match status" value="1"/>
</dbReference>
<feature type="domain" description="Reverse transcriptase Ty1/copia-type" evidence="2">
    <location>
        <begin position="767"/>
        <end position="848"/>
    </location>
</feature>
<evidence type="ECO:0000313" key="4">
    <source>
        <dbReference type="EMBL" id="GAU39478.1"/>
    </source>
</evidence>
<dbReference type="PANTHER" id="PTHR11439:SF455">
    <property type="entry name" value="RLK (RECEPTOR-LIKE PROTEIN KINASE) 8, PUTATIVE-RELATED"/>
    <property type="match status" value="1"/>
</dbReference>
<feature type="region of interest" description="Disordered" evidence="1">
    <location>
        <begin position="1"/>
        <end position="32"/>
    </location>
</feature>
<proteinExistence type="predicted"/>
<dbReference type="SUPFAM" id="SSF53098">
    <property type="entry name" value="Ribonuclease H-like"/>
    <property type="match status" value="1"/>
</dbReference>
<feature type="compositionally biased region" description="Polar residues" evidence="1">
    <location>
        <begin position="170"/>
        <end position="179"/>
    </location>
</feature>
<organism evidence="4 5">
    <name type="scientific">Trifolium subterraneum</name>
    <name type="common">Subterranean clover</name>
    <dbReference type="NCBI Taxonomy" id="3900"/>
    <lineage>
        <taxon>Eukaryota</taxon>
        <taxon>Viridiplantae</taxon>
        <taxon>Streptophyta</taxon>
        <taxon>Embryophyta</taxon>
        <taxon>Tracheophyta</taxon>
        <taxon>Spermatophyta</taxon>
        <taxon>Magnoliopsida</taxon>
        <taxon>eudicotyledons</taxon>
        <taxon>Gunneridae</taxon>
        <taxon>Pentapetalae</taxon>
        <taxon>rosids</taxon>
        <taxon>fabids</taxon>
        <taxon>Fabales</taxon>
        <taxon>Fabaceae</taxon>
        <taxon>Papilionoideae</taxon>
        <taxon>50 kb inversion clade</taxon>
        <taxon>NPAAA clade</taxon>
        <taxon>Hologalegina</taxon>
        <taxon>IRL clade</taxon>
        <taxon>Trifolieae</taxon>
        <taxon>Trifolium</taxon>
    </lineage>
</organism>
<dbReference type="Proteomes" id="UP000242715">
    <property type="component" value="Unassembled WGS sequence"/>
</dbReference>
<protein>
    <recommendedName>
        <fullName evidence="6">Integrase catalytic domain-containing protein</fullName>
    </recommendedName>
</protein>
<gene>
    <name evidence="4" type="ORF">TSUD_159100</name>
</gene>
<evidence type="ECO:0008006" key="6">
    <source>
        <dbReference type="Google" id="ProtNLM"/>
    </source>
</evidence>
<dbReference type="Pfam" id="PF25597">
    <property type="entry name" value="SH3_retrovirus"/>
    <property type="match status" value="1"/>
</dbReference>
<evidence type="ECO:0000259" key="3">
    <source>
        <dbReference type="Pfam" id="PF25597"/>
    </source>
</evidence>
<accession>A0A2Z6N3M2</accession>
<feature type="region of interest" description="Disordered" evidence="1">
    <location>
        <begin position="156"/>
        <end position="201"/>
    </location>
</feature>
<dbReference type="InterPro" id="IPR012337">
    <property type="entry name" value="RNaseH-like_sf"/>
</dbReference>
<dbReference type="SUPFAM" id="SSF56672">
    <property type="entry name" value="DNA/RNA polymerases"/>
    <property type="match status" value="1"/>
</dbReference>
<evidence type="ECO:0000259" key="2">
    <source>
        <dbReference type="Pfam" id="PF07727"/>
    </source>
</evidence>
<dbReference type="InterPro" id="IPR057670">
    <property type="entry name" value="SH3_retrovirus"/>
</dbReference>
<dbReference type="GO" id="GO:0003676">
    <property type="term" value="F:nucleic acid binding"/>
    <property type="evidence" value="ECO:0007669"/>
    <property type="project" value="InterPro"/>
</dbReference>
<feature type="region of interest" description="Disordered" evidence="1">
    <location>
        <begin position="534"/>
        <end position="560"/>
    </location>
</feature>
<dbReference type="PANTHER" id="PTHR11439">
    <property type="entry name" value="GAG-POL-RELATED RETROTRANSPOSON"/>
    <property type="match status" value="1"/>
</dbReference>
<dbReference type="CDD" id="cd09272">
    <property type="entry name" value="RNase_HI_RT_Ty1"/>
    <property type="match status" value="1"/>
</dbReference>
<feature type="domain" description="Reverse transcriptase Ty1/copia-type" evidence="2">
    <location>
        <begin position="656"/>
        <end position="750"/>
    </location>
</feature>
<name>A0A2Z6N3M2_TRISU</name>
<feature type="compositionally biased region" description="Basic residues" evidence="1">
    <location>
        <begin position="181"/>
        <end position="193"/>
    </location>
</feature>
<feature type="compositionally biased region" description="Low complexity" evidence="1">
    <location>
        <begin position="578"/>
        <end position="595"/>
    </location>
</feature>
<evidence type="ECO:0000313" key="5">
    <source>
        <dbReference type="Proteomes" id="UP000242715"/>
    </source>
</evidence>